<name>A0A1Y1NC64_PHOPY</name>
<evidence type="ECO:0000313" key="3">
    <source>
        <dbReference type="EMBL" id="JAV93207.1"/>
    </source>
</evidence>
<keyword evidence="2" id="KW-1133">Transmembrane helix</keyword>
<accession>A0A1Y1NC64</accession>
<feature type="region of interest" description="Disordered" evidence="1">
    <location>
        <begin position="59"/>
        <end position="78"/>
    </location>
</feature>
<protein>
    <submittedName>
        <fullName evidence="3">Uncharacterized protein</fullName>
    </submittedName>
</protein>
<dbReference type="EMBL" id="GEZM01012100">
    <property type="protein sequence ID" value="JAV93207.1"/>
    <property type="molecule type" value="Transcribed_RNA"/>
</dbReference>
<evidence type="ECO:0000256" key="2">
    <source>
        <dbReference type="SAM" id="Phobius"/>
    </source>
</evidence>
<feature type="transmembrane region" description="Helical" evidence="2">
    <location>
        <begin position="25"/>
        <end position="48"/>
    </location>
</feature>
<reference evidence="3" key="1">
    <citation type="journal article" date="2016" name="Sci. Rep.">
        <title>Molecular characterization of firefly nuptial gifts: a multi-omics approach sheds light on postcopulatory sexual selection.</title>
        <authorList>
            <person name="Al-Wathiqui N."/>
            <person name="Fallon T.R."/>
            <person name="South A."/>
            <person name="Weng J.K."/>
            <person name="Lewis S.M."/>
        </authorList>
    </citation>
    <scope>NUCLEOTIDE SEQUENCE</scope>
</reference>
<dbReference type="AlphaFoldDB" id="A0A1Y1NC64"/>
<sequence>MENIFKVKVKTNPDPRWLYPSERRYSASIVLGLGVVHLSFALVSLLMASLTITSSTMNTEGAHNETDESFTNNTHNSDRINPSTSLTLGPCLMCIGALGAGLTALLAWKRWYMDHNICWFFLMSVVSTTTSLICLVLVIVLIIITNSKVVRHPNTKDMITINILIASALEAIWSTLSVKVSFSGMKNNYPDDIVIPKMGGKVEVNTIHRGNLKGQVVPPDILSHYCGNIKIPKHLQKKTNGNLPNDESNAEYYERVNKFLTSDIDTNSSASLSGKRSSNKQNDFSG</sequence>
<keyword evidence="2" id="KW-0472">Membrane</keyword>
<feature type="transmembrane region" description="Helical" evidence="2">
    <location>
        <begin position="120"/>
        <end position="144"/>
    </location>
</feature>
<organism evidence="3">
    <name type="scientific">Photinus pyralis</name>
    <name type="common">Common eastern firefly</name>
    <name type="synonym">Lampyris pyralis</name>
    <dbReference type="NCBI Taxonomy" id="7054"/>
    <lineage>
        <taxon>Eukaryota</taxon>
        <taxon>Metazoa</taxon>
        <taxon>Ecdysozoa</taxon>
        <taxon>Arthropoda</taxon>
        <taxon>Hexapoda</taxon>
        <taxon>Insecta</taxon>
        <taxon>Pterygota</taxon>
        <taxon>Neoptera</taxon>
        <taxon>Endopterygota</taxon>
        <taxon>Coleoptera</taxon>
        <taxon>Polyphaga</taxon>
        <taxon>Elateriformia</taxon>
        <taxon>Elateroidea</taxon>
        <taxon>Lampyridae</taxon>
        <taxon>Lampyrinae</taxon>
        <taxon>Photinus</taxon>
    </lineage>
</organism>
<proteinExistence type="predicted"/>
<keyword evidence="2" id="KW-0812">Transmembrane</keyword>
<evidence type="ECO:0000256" key="1">
    <source>
        <dbReference type="SAM" id="MobiDB-lite"/>
    </source>
</evidence>
<feature type="transmembrane region" description="Helical" evidence="2">
    <location>
        <begin position="86"/>
        <end position="108"/>
    </location>
</feature>
<feature type="transmembrane region" description="Helical" evidence="2">
    <location>
        <begin position="159"/>
        <end position="178"/>
    </location>
</feature>
<feature type="compositionally biased region" description="Polar residues" evidence="1">
    <location>
        <begin position="69"/>
        <end position="78"/>
    </location>
</feature>
<feature type="region of interest" description="Disordered" evidence="1">
    <location>
        <begin position="265"/>
        <end position="286"/>
    </location>
</feature>